<dbReference type="InterPro" id="IPR017896">
    <property type="entry name" value="4Fe4S_Fe-S-bd"/>
</dbReference>
<keyword evidence="5" id="KW-0249">Electron transport</keyword>
<reference evidence="12" key="1">
    <citation type="submission" date="2022-07" db="EMBL/GenBank/DDBJ databases">
        <title>Complete Genome Sequence of the Radioresistant Bacterium Deinococcus aetherius ST0316, Isolated from the Air Dust collected in Lower Stratosphere above Japan.</title>
        <authorList>
            <person name="Satoh K."/>
            <person name="Hagiwara K."/>
            <person name="Katsumata K."/>
            <person name="Kubo A."/>
            <person name="Yokobori S."/>
            <person name="Yamagishi A."/>
            <person name="Oono Y."/>
            <person name="Narumi I."/>
        </authorList>
    </citation>
    <scope>NUCLEOTIDE SEQUENCE</scope>
    <source>
        <strain evidence="12">ST0316</strain>
        <plasmid evidence="12">pDAETH-2</plasmid>
    </source>
</reference>
<protein>
    <submittedName>
        <fullName evidence="12">Iron-sulfur cluster-binding protein</fullName>
    </submittedName>
</protein>
<dbReference type="InterPro" id="IPR009051">
    <property type="entry name" value="Helical_ferredxn"/>
</dbReference>
<dbReference type="InterPro" id="IPR017900">
    <property type="entry name" value="4Fe4S_Fe_S_CS"/>
</dbReference>
<keyword evidence="12" id="KW-0614">Plasmid</keyword>
<dbReference type="Pfam" id="PF13183">
    <property type="entry name" value="Fer4_8"/>
    <property type="match status" value="1"/>
</dbReference>
<evidence type="ECO:0000256" key="5">
    <source>
        <dbReference type="ARBA" id="ARBA00022982"/>
    </source>
</evidence>
<dbReference type="InterPro" id="IPR024569">
    <property type="entry name" value="LutB_C"/>
</dbReference>
<keyword evidence="3" id="KW-0479">Metal-binding</keyword>
<evidence type="ECO:0000313" key="12">
    <source>
        <dbReference type="EMBL" id="BDP44052.1"/>
    </source>
</evidence>
<proteinExistence type="predicted"/>
<dbReference type="Proteomes" id="UP001064971">
    <property type="component" value="Plasmid pDAETH-2"/>
</dbReference>
<evidence type="ECO:0000259" key="11">
    <source>
        <dbReference type="Pfam" id="PF13183"/>
    </source>
</evidence>
<keyword evidence="4" id="KW-0677">Repeat</keyword>
<feature type="domain" description="LUD" evidence="9">
    <location>
        <begin position="75"/>
        <end position="293"/>
    </location>
</feature>
<dbReference type="Gene3D" id="1.10.1060.10">
    <property type="entry name" value="Alpha-helical ferredoxin"/>
    <property type="match status" value="1"/>
</dbReference>
<keyword evidence="1" id="KW-0813">Transport</keyword>
<dbReference type="NCBIfam" id="TIGR00273">
    <property type="entry name" value="LutB/LldF family L-lactate oxidation iron-sulfur protein"/>
    <property type="match status" value="1"/>
</dbReference>
<feature type="domain" description="4Fe-4S ferredoxin-type" evidence="11">
    <location>
        <begin position="311"/>
        <end position="379"/>
    </location>
</feature>
<dbReference type="Pfam" id="PF02589">
    <property type="entry name" value="LUD_dom"/>
    <property type="match status" value="1"/>
</dbReference>
<feature type="region of interest" description="Disordered" evidence="8">
    <location>
        <begin position="466"/>
        <end position="499"/>
    </location>
</feature>
<evidence type="ECO:0000256" key="2">
    <source>
        <dbReference type="ARBA" id="ARBA00022485"/>
    </source>
</evidence>
<evidence type="ECO:0000256" key="6">
    <source>
        <dbReference type="ARBA" id="ARBA00023004"/>
    </source>
</evidence>
<evidence type="ECO:0000313" key="13">
    <source>
        <dbReference type="Proteomes" id="UP001064971"/>
    </source>
</evidence>
<dbReference type="InterPro" id="IPR024185">
    <property type="entry name" value="FTHF_cligase-like_sf"/>
</dbReference>
<dbReference type="PROSITE" id="PS00198">
    <property type="entry name" value="4FE4S_FER_1"/>
    <property type="match status" value="1"/>
</dbReference>
<dbReference type="PANTHER" id="PTHR47153">
    <property type="entry name" value="LACTATE UTILIZATION PROTEIN B"/>
    <property type="match status" value="1"/>
</dbReference>
<dbReference type="SUPFAM" id="SSF54862">
    <property type="entry name" value="4Fe-4S ferredoxins"/>
    <property type="match status" value="1"/>
</dbReference>
<dbReference type="EMBL" id="AP026562">
    <property type="protein sequence ID" value="BDP44052.1"/>
    <property type="molecule type" value="Genomic_DNA"/>
</dbReference>
<dbReference type="Gene3D" id="3.40.50.10420">
    <property type="entry name" value="NagB/RpiA/CoA transferase-like"/>
    <property type="match status" value="1"/>
</dbReference>
<evidence type="ECO:0000256" key="8">
    <source>
        <dbReference type="SAM" id="MobiDB-lite"/>
    </source>
</evidence>
<organism evidence="12 13">
    <name type="scientific">Deinococcus aetherius</name>
    <dbReference type="NCBI Taxonomy" id="200252"/>
    <lineage>
        <taxon>Bacteria</taxon>
        <taxon>Thermotogati</taxon>
        <taxon>Deinococcota</taxon>
        <taxon>Deinococci</taxon>
        <taxon>Deinococcales</taxon>
        <taxon>Deinococcaceae</taxon>
        <taxon>Deinococcus</taxon>
    </lineage>
</organism>
<dbReference type="InterPro" id="IPR003741">
    <property type="entry name" value="LUD_dom"/>
</dbReference>
<evidence type="ECO:0000256" key="3">
    <source>
        <dbReference type="ARBA" id="ARBA00022723"/>
    </source>
</evidence>
<evidence type="ECO:0000256" key="4">
    <source>
        <dbReference type="ARBA" id="ARBA00022737"/>
    </source>
</evidence>
<accession>A0ABM8AJQ8</accession>
<name>A0ABM8AJQ8_9DEIO</name>
<keyword evidence="2" id="KW-0004">4Fe-4S</keyword>
<geneLocation type="plasmid" evidence="12 13">
    <name>pDAETH-2</name>
</geneLocation>
<sequence>MSAGGIKPARPFQQAARVTLANPQMRRNLRHATTTIREKRLRAVAELPDWEALRDEGAALKDHVMAHLADALLDLEAAVQARGGRVHWARDAAEARGIVADIAAAHGAREVIKVKSISTDEIELNAALAERGIHAIETDLAELIVQLAEDRPSHILVPAIHRNRAEIRDLFRRKLGAELLTDEPKQLAEAARLYLREKFLTTRVAVSGANFAVAESGTVCVVESEGNGRMCVTMPGVLVSVMGIEKVLPTWQDMAVFLRLLPRSSTAERMNPYTSFWSGVTPGDGPQEFHLVLLDNGRTDVLADEVGRQTLRCIRCSACLNVCPVYERVGGHAYGSVYPGPIGAILTPQLLHLEDRNANTLPWASSLCGACYDACPVKINIPEVLLYLRGKITEEKPLSAEAIAFKTAAWVMSEPHRFEGAIKLARSGQGPLVKNGAIHALPGMLGGWTEARDLPAFPPQTFREWWRGRPAPQPRETDGQAQTSEGELLAPQRGDRGPA</sequence>
<keyword evidence="6" id="KW-0408">Iron</keyword>
<keyword evidence="13" id="KW-1185">Reference proteome</keyword>
<dbReference type="InterPro" id="IPR004452">
    <property type="entry name" value="LutB/LldF"/>
</dbReference>
<dbReference type="PANTHER" id="PTHR47153:SF2">
    <property type="entry name" value="LACTATE UTILIZATION PROTEIN B"/>
    <property type="match status" value="1"/>
</dbReference>
<evidence type="ECO:0000259" key="9">
    <source>
        <dbReference type="Pfam" id="PF02589"/>
    </source>
</evidence>
<dbReference type="RefSeq" id="WP_264778411.1">
    <property type="nucleotide sequence ID" value="NZ_AP026562.1"/>
</dbReference>
<evidence type="ECO:0000256" key="7">
    <source>
        <dbReference type="ARBA" id="ARBA00023014"/>
    </source>
</evidence>
<dbReference type="Pfam" id="PF11870">
    <property type="entry name" value="LutB_C"/>
    <property type="match status" value="1"/>
</dbReference>
<keyword evidence="7" id="KW-0411">Iron-sulfur</keyword>
<evidence type="ECO:0000256" key="1">
    <source>
        <dbReference type="ARBA" id="ARBA00022448"/>
    </source>
</evidence>
<gene>
    <name evidence="12" type="ORF">DAETH_40210</name>
</gene>
<dbReference type="InterPro" id="IPR037171">
    <property type="entry name" value="NagB/RpiA_transferase-like"/>
</dbReference>
<dbReference type="SUPFAM" id="SSF100950">
    <property type="entry name" value="NagB/RpiA/CoA transferase-like"/>
    <property type="match status" value="1"/>
</dbReference>
<evidence type="ECO:0000259" key="10">
    <source>
        <dbReference type="Pfam" id="PF11870"/>
    </source>
</evidence>
<feature type="domain" description="Lactate utilization protein B C-terminal" evidence="10">
    <location>
        <begin position="399"/>
        <end position="469"/>
    </location>
</feature>